<dbReference type="EMBL" id="CP144519">
    <property type="protein sequence ID" value="WWC66622.1"/>
    <property type="molecule type" value="Genomic_DNA"/>
</dbReference>
<dbReference type="Proteomes" id="UP000094020">
    <property type="component" value="Chromosome 1"/>
</dbReference>
<dbReference type="EMBL" id="KI894007">
    <property type="protein sequence ID" value="OCF53497.1"/>
    <property type="molecule type" value="Genomic_DNA"/>
</dbReference>
<dbReference type="AlphaFoldDB" id="A0A1B9IDE6"/>
<keyword evidence="4" id="KW-1185">Reference proteome</keyword>
<sequence length="99" mass="11590">MLDFKRFNQQYKGVRSNLTGRLERQDDTYRVERDISIDSISSLHSSYYSSASSREVSPIDSERDERNNQAGWEKIRPLAPQKSVKLIQGMHLQHIRIHS</sequence>
<accession>A0A1B9IDE6</accession>
<evidence type="ECO:0000313" key="4">
    <source>
        <dbReference type="Proteomes" id="UP000094020"/>
    </source>
</evidence>
<reference evidence="2" key="1">
    <citation type="submission" date="2013-07" db="EMBL/GenBank/DDBJ databases">
        <title>The Genome Sequence of Cryptococcus pinus CBS10737.</title>
        <authorList>
            <consortium name="The Broad Institute Genome Sequencing Platform"/>
            <person name="Cuomo C."/>
            <person name="Litvintseva A."/>
            <person name="Chen Y."/>
            <person name="Heitman J."/>
            <person name="Sun S."/>
            <person name="Springer D."/>
            <person name="Dromer F."/>
            <person name="Young S.K."/>
            <person name="Zeng Q."/>
            <person name="Gargeya S."/>
            <person name="Fitzgerald M."/>
            <person name="Abouelleil A."/>
            <person name="Alvarado L."/>
            <person name="Berlin A.M."/>
            <person name="Chapman S.B."/>
            <person name="Dewar J."/>
            <person name="Goldberg J."/>
            <person name="Griggs A."/>
            <person name="Gujja S."/>
            <person name="Hansen M."/>
            <person name="Howarth C."/>
            <person name="Imamovic A."/>
            <person name="Larimer J."/>
            <person name="McCowan C."/>
            <person name="Murphy C."/>
            <person name="Pearson M."/>
            <person name="Priest M."/>
            <person name="Roberts A."/>
            <person name="Saif S."/>
            <person name="Shea T."/>
            <person name="Sykes S."/>
            <person name="Wortman J."/>
            <person name="Nusbaum C."/>
            <person name="Birren B."/>
        </authorList>
    </citation>
    <scope>NUCLEOTIDE SEQUENCE [LARGE SCALE GENOMIC DNA]</scope>
    <source>
        <strain evidence="2">CBS 10737</strain>
    </source>
</reference>
<gene>
    <name evidence="2" type="ORF">I206_00802</name>
    <name evidence="3" type="ORF">I206_100525</name>
</gene>
<evidence type="ECO:0000313" key="3">
    <source>
        <dbReference type="EMBL" id="WWC66622.1"/>
    </source>
</evidence>
<organism evidence="2">
    <name type="scientific">Kwoniella pini CBS 10737</name>
    <dbReference type="NCBI Taxonomy" id="1296096"/>
    <lineage>
        <taxon>Eukaryota</taxon>
        <taxon>Fungi</taxon>
        <taxon>Dikarya</taxon>
        <taxon>Basidiomycota</taxon>
        <taxon>Agaricomycotina</taxon>
        <taxon>Tremellomycetes</taxon>
        <taxon>Tremellales</taxon>
        <taxon>Cryptococcaceae</taxon>
        <taxon>Kwoniella</taxon>
    </lineage>
</organism>
<feature type="region of interest" description="Disordered" evidence="1">
    <location>
        <begin position="48"/>
        <end position="72"/>
    </location>
</feature>
<reference evidence="3" key="2">
    <citation type="submission" date="2013-07" db="EMBL/GenBank/DDBJ databases">
        <authorList>
            <consortium name="The Broad Institute Genome Sequencing Platform"/>
            <person name="Cuomo C."/>
            <person name="Litvintseva A."/>
            <person name="Chen Y."/>
            <person name="Heitman J."/>
            <person name="Sun S."/>
            <person name="Springer D."/>
            <person name="Dromer F."/>
            <person name="Young S.K."/>
            <person name="Zeng Q."/>
            <person name="Gargeya S."/>
            <person name="Fitzgerald M."/>
            <person name="Abouelleil A."/>
            <person name="Alvarado L."/>
            <person name="Berlin A.M."/>
            <person name="Chapman S.B."/>
            <person name="Dewar J."/>
            <person name="Goldberg J."/>
            <person name="Griggs A."/>
            <person name="Gujja S."/>
            <person name="Hansen M."/>
            <person name="Howarth C."/>
            <person name="Imamovic A."/>
            <person name="Larimer J."/>
            <person name="McCowan C."/>
            <person name="Murphy C."/>
            <person name="Pearson M."/>
            <person name="Priest M."/>
            <person name="Roberts A."/>
            <person name="Saif S."/>
            <person name="Shea T."/>
            <person name="Sykes S."/>
            <person name="Wortman J."/>
            <person name="Nusbaum C."/>
            <person name="Birren B."/>
        </authorList>
    </citation>
    <scope>NUCLEOTIDE SEQUENCE</scope>
    <source>
        <strain evidence="3">CBS 10737</strain>
    </source>
</reference>
<name>A0A1B9IDE6_9TREE</name>
<evidence type="ECO:0000313" key="2">
    <source>
        <dbReference type="EMBL" id="OCF53497.1"/>
    </source>
</evidence>
<dbReference type="KEGG" id="kpin:30169171"/>
<proteinExistence type="predicted"/>
<reference evidence="3" key="4">
    <citation type="submission" date="2024-02" db="EMBL/GenBank/DDBJ databases">
        <title>Comparative genomics of Cryptococcus and Kwoniella reveals pathogenesis evolution and contrasting modes of karyotype evolution via chromosome fusion or intercentromeric recombination.</title>
        <authorList>
            <person name="Coelho M.A."/>
            <person name="David-Palma M."/>
            <person name="Shea T."/>
            <person name="Bowers K."/>
            <person name="McGinley-Smith S."/>
            <person name="Mohammad A.W."/>
            <person name="Gnirke A."/>
            <person name="Yurkov A.M."/>
            <person name="Nowrousian M."/>
            <person name="Sun S."/>
            <person name="Cuomo C.A."/>
            <person name="Heitman J."/>
        </authorList>
    </citation>
    <scope>NUCLEOTIDE SEQUENCE</scope>
    <source>
        <strain evidence="3">CBS 10737</strain>
    </source>
</reference>
<dbReference type="RefSeq" id="XP_019014716.1">
    <property type="nucleotide sequence ID" value="XM_019152578.1"/>
</dbReference>
<protein>
    <submittedName>
        <fullName evidence="2">Uncharacterized protein</fullName>
    </submittedName>
</protein>
<evidence type="ECO:0000256" key="1">
    <source>
        <dbReference type="SAM" id="MobiDB-lite"/>
    </source>
</evidence>
<reference evidence="2" key="3">
    <citation type="submission" date="2016-07" db="EMBL/GenBank/DDBJ databases">
        <title>Evolution of pathogenesis and genome organization in the Tremellales.</title>
        <authorList>
            <person name="Cuomo C."/>
            <person name="Litvintseva A."/>
            <person name="Heitman J."/>
            <person name="Chen Y."/>
            <person name="Sun S."/>
            <person name="Springer D."/>
            <person name="Dromer F."/>
            <person name="Young S."/>
            <person name="Zeng Q."/>
            <person name="Chapman S."/>
            <person name="Gujja S."/>
            <person name="Saif S."/>
            <person name="Birren B."/>
        </authorList>
    </citation>
    <scope>NUCLEOTIDE SEQUENCE</scope>
    <source>
        <strain evidence="2">CBS 10737</strain>
    </source>
</reference>
<dbReference type="GeneID" id="30169171"/>